<dbReference type="AlphaFoldDB" id="A0A268S2F9"/>
<evidence type="ECO:0000256" key="1">
    <source>
        <dbReference type="SAM" id="MobiDB-lite"/>
    </source>
</evidence>
<comment type="caution">
    <text evidence="2">The sequence shown here is derived from an EMBL/GenBank/DDBJ whole genome shotgun (WGS) entry which is preliminary data.</text>
</comment>
<feature type="region of interest" description="Disordered" evidence="1">
    <location>
        <begin position="168"/>
        <end position="215"/>
    </location>
</feature>
<accession>A0A268S2F9</accession>
<dbReference type="Gene3D" id="1.10.150.320">
    <property type="entry name" value="Photosystem II 12 kDa extrinsic protein"/>
    <property type="match status" value="1"/>
</dbReference>
<dbReference type="InterPro" id="IPR010994">
    <property type="entry name" value="RuvA_2-like"/>
</dbReference>
<dbReference type="SUPFAM" id="SSF47781">
    <property type="entry name" value="RuvA domain 2-like"/>
    <property type="match status" value="1"/>
</dbReference>
<feature type="compositionally biased region" description="Basic and acidic residues" evidence="1">
    <location>
        <begin position="168"/>
        <end position="180"/>
    </location>
</feature>
<name>A0A268S2F9_SHOCL</name>
<feature type="compositionally biased region" description="Low complexity" evidence="1">
    <location>
        <begin position="183"/>
        <end position="211"/>
    </location>
</feature>
<evidence type="ECO:0000313" key="2">
    <source>
        <dbReference type="EMBL" id="PAF26723.1"/>
    </source>
</evidence>
<protein>
    <recommendedName>
        <fullName evidence="4">Helix-hairpin-helix domain-containing protein</fullName>
    </recommendedName>
</protein>
<gene>
    <name evidence="2" type="ORF">CHH61_07020</name>
</gene>
<evidence type="ECO:0000313" key="3">
    <source>
        <dbReference type="Proteomes" id="UP000216133"/>
    </source>
</evidence>
<dbReference type="EMBL" id="NPBS01000031">
    <property type="protein sequence ID" value="PAF26723.1"/>
    <property type="molecule type" value="Genomic_DNA"/>
</dbReference>
<evidence type="ECO:0008006" key="4">
    <source>
        <dbReference type="Google" id="ProtNLM"/>
    </source>
</evidence>
<organism evidence="2 3">
    <name type="scientific">Shouchella clausii</name>
    <name type="common">Alkalihalobacillus clausii</name>
    <dbReference type="NCBI Taxonomy" id="79880"/>
    <lineage>
        <taxon>Bacteria</taxon>
        <taxon>Bacillati</taxon>
        <taxon>Bacillota</taxon>
        <taxon>Bacilli</taxon>
        <taxon>Bacillales</taxon>
        <taxon>Bacillaceae</taxon>
        <taxon>Shouchella</taxon>
    </lineage>
</organism>
<reference evidence="2 3" key="1">
    <citation type="submission" date="2017-07" db="EMBL/GenBank/DDBJ databases">
        <title>Isolation and whole genome analysis of endospore-forming bacteria from heroin.</title>
        <authorList>
            <person name="Kalinowski J."/>
            <person name="Ahrens B."/>
            <person name="Al-Dilaimi A."/>
            <person name="Winkler A."/>
            <person name="Wibberg D."/>
            <person name="Schleenbecker U."/>
            <person name="Ruckert C."/>
            <person name="Wolfel R."/>
            <person name="Grass G."/>
        </authorList>
    </citation>
    <scope>NUCLEOTIDE SEQUENCE [LARGE SCALE GENOMIC DNA]</scope>
    <source>
        <strain evidence="2 3">7523-2</strain>
    </source>
</reference>
<dbReference type="Pfam" id="PF12836">
    <property type="entry name" value="HHH_3"/>
    <property type="match status" value="1"/>
</dbReference>
<dbReference type="Proteomes" id="UP000216133">
    <property type="component" value="Unassembled WGS sequence"/>
</dbReference>
<dbReference type="RefSeq" id="WP_095238378.1">
    <property type="nucleotide sequence ID" value="NZ_NPBS01000031.1"/>
</dbReference>
<sequence>MNTLFFILAALSLFAFILGLIKPSLIRLPSRSRVCLYVIPVLIVTSILHDSTQDPNKAQSAQLKKIETLEASVQDKETEMEELTVALEEAEESLKESEEQLELLQAEEGDVYGSFEEQLEEAKLEWEEEFREQIEEDLKERITAEISEDYEDKLAALDDKIKEKEQTIEEKETTISKLEEEVASASTNNGNETATTETETAQSSESASTDSCGPGTVKINSASESELQAIYEIGPDRAAQIIQLRPFSSYNDMKRIKGIGDARAEAIENQGIVCFD</sequence>
<proteinExistence type="predicted"/>